<accession>A0A835ISY9</accession>
<evidence type="ECO:0000313" key="2">
    <source>
        <dbReference type="EMBL" id="KAF9623295.1"/>
    </source>
</evidence>
<evidence type="ECO:0000256" key="1">
    <source>
        <dbReference type="SAM" id="MobiDB-lite"/>
    </source>
</evidence>
<dbReference type="PANTHER" id="PTHR47381:SF3">
    <property type="entry name" value="ALPHA_BETA-HYDROLASES SUPERFAMILY PROTEIN"/>
    <property type="match status" value="1"/>
</dbReference>
<comment type="caution">
    <text evidence="2">The sequence shown here is derived from an EMBL/GenBank/DDBJ whole genome shotgun (WGS) entry which is preliminary data.</text>
</comment>
<protein>
    <submittedName>
        <fullName evidence="2">Uncharacterized protein</fullName>
    </submittedName>
</protein>
<proteinExistence type="predicted"/>
<name>A0A835ISY9_9MAGN</name>
<dbReference type="AlphaFoldDB" id="A0A835ISY9"/>
<dbReference type="Proteomes" id="UP000631114">
    <property type="component" value="Unassembled WGS sequence"/>
</dbReference>
<dbReference type="EMBL" id="JADFTS010000001">
    <property type="protein sequence ID" value="KAF9623295.1"/>
    <property type="molecule type" value="Genomic_DNA"/>
</dbReference>
<dbReference type="PANTHER" id="PTHR47381">
    <property type="entry name" value="ALPHA/BETA-HYDROLASES SUPERFAMILY PROTEIN"/>
    <property type="match status" value="1"/>
</dbReference>
<dbReference type="OrthoDB" id="2152248at2759"/>
<evidence type="ECO:0000313" key="3">
    <source>
        <dbReference type="Proteomes" id="UP000631114"/>
    </source>
</evidence>
<dbReference type="Gene3D" id="3.20.20.80">
    <property type="entry name" value="Glycosidases"/>
    <property type="match status" value="1"/>
</dbReference>
<gene>
    <name evidence="2" type="ORF">IFM89_000784</name>
</gene>
<keyword evidence="3" id="KW-1185">Reference proteome</keyword>
<sequence>MVLSGGCICGSKYWHRRHQLTITGGGCSIPKANRIGHVRLFDADRGMLNALANTSIEVMIGGSTAMQPLLDTPGESYDNSFAAGMHAWFAAFVDTWYAVVVPIIGVQGFRWAIDNNDDCGSFSIKEFDEQCLKLRVACGNQWHYSLSRRDLPDILLSLCFRSLLNKSYMLTQEIFWGRKDIDCMPLNPLDYMPGRLRRQSLASDKLHEHKLNGRSNNWKSGGHVKLPPSENQENADGTSHISPPAYPMNTLLKHAKSATAKMNLSDEVDFEDYVSRPIRDLLPRFIAHVVNSSPTYRSLCYMFGFTEV</sequence>
<reference evidence="2 3" key="1">
    <citation type="submission" date="2020-10" db="EMBL/GenBank/DDBJ databases">
        <title>The Coptis chinensis genome and diversification of protoberbering-type alkaloids.</title>
        <authorList>
            <person name="Wang B."/>
            <person name="Shu S."/>
            <person name="Song C."/>
            <person name="Liu Y."/>
        </authorList>
    </citation>
    <scope>NUCLEOTIDE SEQUENCE [LARGE SCALE GENOMIC DNA]</scope>
    <source>
        <strain evidence="2">HL-2020</strain>
        <tissue evidence="2">Leaf</tissue>
    </source>
</reference>
<feature type="compositionally biased region" description="Polar residues" evidence="1">
    <location>
        <begin position="229"/>
        <end position="239"/>
    </location>
</feature>
<feature type="region of interest" description="Disordered" evidence="1">
    <location>
        <begin position="211"/>
        <end position="239"/>
    </location>
</feature>
<organism evidence="2 3">
    <name type="scientific">Coptis chinensis</name>
    <dbReference type="NCBI Taxonomy" id="261450"/>
    <lineage>
        <taxon>Eukaryota</taxon>
        <taxon>Viridiplantae</taxon>
        <taxon>Streptophyta</taxon>
        <taxon>Embryophyta</taxon>
        <taxon>Tracheophyta</taxon>
        <taxon>Spermatophyta</taxon>
        <taxon>Magnoliopsida</taxon>
        <taxon>Ranunculales</taxon>
        <taxon>Ranunculaceae</taxon>
        <taxon>Coptidoideae</taxon>
        <taxon>Coptis</taxon>
    </lineage>
</organism>